<evidence type="ECO:0000313" key="16">
    <source>
        <dbReference type="EMBL" id="KFO28751.1"/>
    </source>
</evidence>
<keyword evidence="8 12" id="KW-0472">Membrane</keyword>
<evidence type="ECO:0000256" key="10">
    <source>
        <dbReference type="ARBA" id="ARBA00023180"/>
    </source>
</evidence>
<evidence type="ECO:0000313" key="17">
    <source>
        <dbReference type="Proteomes" id="UP000028990"/>
    </source>
</evidence>
<name>A0A091E125_FUKDA</name>
<keyword evidence="10" id="KW-0325">Glycoprotein</keyword>
<comment type="subcellular location">
    <subcellularLocation>
        <location evidence="1">Membrane</location>
        <topology evidence="1">Single-pass type I membrane protein</topology>
    </subcellularLocation>
</comment>
<evidence type="ECO:0000256" key="8">
    <source>
        <dbReference type="ARBA" id="ARBA00023136"/>
    </source>
</evidence>
<dbReference type="InterPro" id="IPR013768">
    <property type="entry name" value="ICAM_N"/>
</dbReference>
<dbReference type="PRINTS" id="PR01472">
    <property type="entry name" value="ICAMVCAM1"/>
</dbReference>
<organism evidence="16 17">
    <name type="scientific">Fukomys damarensis</name>
    <name type="common">Damaraland mole rat</name>
    <name type="synonym">Cryptomys damarensis</name>
    <dbReference type="NCBI Taxonomy" id="885580"/>
    <lineage>
        <taxon>Eukaryota</taxon>
        <taxon>Metazoa</taxon>
        <taxon>Chordata</taxon>
        <taxon>Craniata</taxon>
        <taxon>Vertebrata</taxon>
        <taxon>Euteleostomi</taxon>
        <taxon>Mammalia</taxon>
        <taxon>Eutheria</taxon>
        <taxon>Euarchontoglires</taxon>
        <taxon>Glires</taxon>
        <taxon>Rodentia</taxon>
        <taxon>Hystricomorpha</taxon>
        <taxon>Bathyergidae</taxon>
        <taxon>Fukomys</taxon>
    </lineage>
</organism>
<evidence type="ECO:0000256" key="2">
    <source>
        <dbReference type="ARBA" id="ARBA00005925"/>
    </source>
</evidence>
<dbReference type="InterPro" id="IPR003987">
    <property type="entry name" value="ICAM_VCAM_N"/>
</dbReference>
<proteinExistence type="inferred from homology"/>
<protein>
    <submittedName>
        <fullName evidence="16">Intercellular adhesion molecule 3</fullName>
    </submittedName>
</protein>
<keyword evidence="5" id="KW-0677">Repeat</keyword>
<feature type="transmembrane region" description="Helical" evidence="12">
    <location>
        <begin position="365"/>
        <end position="388"/>
    </location>
</feature>
<evidence type="ECO:0000256" key="11">
    <source>
        <dbReference type="ARBA" id="ARBA00023319"/>
    </source>
</evidence>
<evidence type="ECO:0000259" key="14">
    <source>
        <dbReference type="Pfam" id="PF03921"/>
    </source>
</evidence>
<evidence type="ECO:0000256" key="7">
    <source>
        <dbReference type="ARBA" id="ARBA00022989"/>
    </source>
</evidence>
<keyword evidence="3 12" id="KW-0812">Transmembrane</keyword>
<evidence type="ECO:0000256" key="1">
    <source>
        <dbReference type="ARBA" id="ARBA00004479"/>
    </source>
</evidence>
<dbReference type="Gene3D" id="2.60.40.10">
    <property type="entry name" value="Immunoglobulins"/>
    <property type="match status" value="4"/>
</dbReference>
<dbReference type="InterPro" id="IPR013783">
    <property type="entry name" value="Ig-like_fold"/>
</dbReference>
<evidence type="ECO:0000256" key="9">
    <source>
        <dbReference type="ARBA" id="ARBA00023157"/>
    </source>
</evidence>
<dbReference type="FunFam" id="2.60.40.10:FF:000648">
    <property type="entry name" value="Intercellular adhesion molecule 1"/>
    <property type="match status" value="1"/>
</dbReference>
<evidence type="ECO:0000256" key="6">
    <source>
        <dbReference type="ARBA" id="ARBA00022889"/>
    </source>
</evidence>
<dbReference type="EMBL" id="KN122676">
    <property type="protein sequence ID" value="KFO28751.1"/>
    <property type="molecule type" value="Genomic_DNA"/>
</dbReference>
<dbReference type="InterPro" id="IPR047012">
    <property type="entry name" value="ICAM_VCAM"/>
</dbReference>
<evidence type="ECO:0000259" key="15">
    <source>
        <dbReference type="Pfam" id="PF21146"/>
    </source>
</evidence>
<dbReference type="InterPro" id="IPR048679">
    <property type="entry name" value="ICAM1_3_5_D2"/>
</dbReference>
<dbReference type="FunFam" id="2.60.40.10:FF:000194">
    <property type="entry name" value="Intercellular adhesion molecule 1"/>
    <property type="match status" value="1"/>
</dbReference>
<dbReference type="PANTHER" id="PTHR13771:SF9">
    <property type="entry name" value="INTERCELLULAR ADHESION MOLECULE 5"/>
    <property type="match status" value="1"/>
</dbReference>
<feature type="domain" description="Intercellular adhesion molecule N-terminal" evidence="14">
    <location>
        <begin position="30"/>
        <end position="106"/>
    </location>
</feature>
<dbReference type="GO" id="GO:0005178">
    <property type="term" value="F:integrin binding"/>
    <property type="evidence" value="ECO:0007669"/>
    <property type="project" value="InterPro"/>
</dbReference>
<dbReference type="eggNOG" id="ENOG502RZRA">
    <property type="taxonomic scope" value="Eukaryota"/>
</dbReference>
<evidence type="ECO:0000256" key="4">
    <source>
        <dbReference type="ARBA" id="ARBA00022729"/>
    </source>
</evidence>
<gene>
    <name evidence="16" type="ORF">H920_09693</name>
</gene>
<evidence type="ECO:0000256" key="5">
    <source>
        <dbReference type="ARBA" id="ARBA00022737"/>
    </source>
</evidence>
<dbReference type="GO" id="GO:0005886">
    <property type="term" value="C:plasma membrane"/>
    <property type="evidence" value="ECO:0007669"/>
    <property type="project" value="TreeGrafter"/>
</dbReference>
<evidence type="ECO:0000256" key="3">
    <source>
        <dbReference type="ARBA" id="ARBA00022692"/>
    </source>
</evidence>
<keyword evidence="7 12" id="KW-1133">Transmembrane helix</keyword>
<feature type="signal peptide" evidence="13">
    <location>
        <begin position="1"/>
        <end position="18"/>
    </location>
</feature>
<keyword evidence="17" id="KW-1185">Reference proteome</keyword>
<evidence type="ECO:0000256" key="12">
    <source>
        <dbReference type="SAM" id="Phobius"/>
    </source>
</evidence>
<dbReference type="Pfam" id="PF21146">
    <property type="entry name" value="ICAM1_3_5_D2"/>
    <property type="match status" value="1"/>
</dbReference>
<keyword evidence="9" id="KW-1015">Disulfide bond</keyword>
<keyword evidence="4 13" id="KW-0732">Signal</keyword>
<dbReference type="InterPro" id="IPR036179">
    <property type="entry name" value="Ig-like_dom_sf"/>
</dbReference>
<feature type="chain" id="PRO_5001872392" evidence="13">
    <location>
        <begin position="19"/>
        <end position="423"/>
    </location>
</feature>
<dbReference type="Proteomes" id="UP000028990">
    <property type="component" value="Unassembled WGS sequence"/>
</dbReference>
<dbReference type="Pfam" id="PF03921">
    <property type="entry name" value="ICAM_N"/>
    <property type="match status" value="1"/>
</dbReference>
<accession>A0A091E125</accession>
<dbReference type="GO" id="GO:0098609">
    <property type="term" value="P:cell-cell adhesion"/>
    <property type="evidence" value="ECO:0007669"/>
    <property type="project" value="InterPro"/>
</dbReference>
<dbReference type="PANTHER" id="PTHR13771">
    <property type="entry name" value="INTERCELLULAR ADHESION MOLECULE"/>
    <property type="match status" value="1"/>
</dbReference>
<comment type="similarity">
    <text evidence="2">Belongs to the immunoglobulin superfamily. ICAM family.</text>
</comment>
<dbReference type="AlphaFoldDB" id="A0A091E125"/>
<keyword evidence="6" id="KW-0130">Cell adhesion</keyword>
<keyword evidence="11" id="KW-0393">Immunoglobulin domain</keyword>
<reference evidence="16 17" key="1">
    <citation type="submission" date="2013-11" db="EMBL/GenBank/DDBJ databases">
        <title>The Damaraland mole rat (Fukomys damarensis) genome and evolution of African mole rats.</title>
        <authorList>
            <person name="Gladyshev V.N."/>
            <person name="Fang X."/>
        </authorList>
    </citation>
    <scope>NUCLEOTIDE SEQUENCE [LARGE SCALE GENOMIC DNA]</scope>
    <source>
        <tissue evidence="16">Liver</tissue>
    </source>
</reference>
<sequence>MWVFMLLLCCLLPQGAQEQMFPLQLEAPAAVLAAGSVLVNCSTECPSPSNLMLETSLLKQPNGSSPGWAAFWLSNLTEDTKIMCSVLCGDSQVIASSNITVYRFPEEVELGPLPSWQPVGENLTLRCLVVGGAPRNRLTAVLLRDQEELSRQPVTSNPEDPVLGMKLSLLAACLHLLFSPALPVTSPHLLAPRSLEVGTRRQVHCVLDGLFPASEAQVHLALGNQTLNPTVTRDGDTLNATATVRLDQEGTQKIVCNVTLAGVSRSAQKLTTVFSFPGPILRLSRTNVPKGSTVNVTCKAGPRAQVRLDGVLAPSPGEPAQLELIATDSDNGRYFICNATLEVAGELIYRSTAVQLRVLGRGHSVTIGLTVLTVLGVIITSGALLYVFGMQKRCGIYHVKQQSNSVPLTAIQQPEDTPGEEAS</sequence>
<feature type="domain" description="Intercellular adhesion molecule 1/3/5 D2" evidence="15">
    <location>
        <begin position="187"/>
        <end position="274"/>
    </location>
</feature>
<dbReference type="SUPFAM" id="SSF48726">
    <property type="entry name" value="Immunoglobulin"/>
    <property type="match status" value="4"/>
</dbReference>
<dbReference type="FunFam" id="2.60.40.10:FF:000459">
    <property type="entry name" value="Intercellular adhesion molecule 1"/>
    <property type="match status" value="1"/>
</dbReference>
<evidence type="ECO:0000256" key="13">
    <source>
        <dbReference type="SAM" id="SignalP"/>
    </source>
</evidence>